<comment type="catalytic activity">
    <reaction evidence="10">
        <text>ATP + H2O = ADP + phosphate + H(+)</text>
        <dbReference type="Rhea" id="RHEA:13065"/>
        <dbReference type="ChEBI" id="CHEBI:15377"/>
        <dbReference type="ChEBI" id="CHEBI:15378"/>
        <dbReference type="ChEBI" id="CHEBI:30616"/>
        <dbReference type="ChEBI" id="CHEBI:43474"/>
        <dbReference type="ChEBI" id="CHEBI:456216"/>
    </reaction>
</comment>
<dbReference type="FunFam" id="3.40.50.300:FF:000372">
    <property type="entry name" value="Adenylate kinase isoenzyme 6 homolog"/>
    <property type="match status" value="1"/>
</dbReference>
<dbReference type="OrthoDB" id="10251185at2759"/>
<evidence type="ECO:0000256" key="4">
    <source>
        <dbReference type="ARBA" id="ARBA00022552"/>
    </source>
</evidence>
<comment type="function">
    <text evidence="10">Broad-specificity nucleoside monophosphate (NMP) kinase that catalyzes the reversible transfer of the terminal phosphate group between nucleoside triphosphates and monophosphates. Has also ATPase activity. Involved in the late cytoplasmic maturation steps of the 40S ribosomal particles, specifically 18S rRNA maturation. While NMP activity is not required for ribosome maturation, ATPase activity is. Associates transiently with small ribosomal subunit protein uS11. ATP hydrolysis breaks the interaction with uS11. May temporarily remove uS11 from the ribosome to enable a conformational change of the ribosomal RNA that is needed for the final maturation step of the small ribosomal subunit. Its NMP activity may have a role in nuclear energy homeostasis.</text>
</comment>
<keyword evidence="7 10" id="KW-0418">Kinase</keyword>
<dbReference type="AlphaFoldDB" id="A0A139A286"/>
<reference evidence="12 13" key="1">
    <citation type="journal article" date="2015" name="Genome Biol. Evol.">
        <title>Phylogenomic analyses indicate that early fungi evolved digesting cell walls of algal ancestors of land plants.</title>
        <authorList>
            <person name="Chang Y."/>
            <person name="Wang S."/>
            <person name="Sekimoto S."/>
            <person name="Aerts A.L."/>
            <person name="Choi C."/>
            <person name="Clum A."/>
            <person name="LaButti K.M."/>
            <person name="Lindquist E.A."/>
            <person name="Yee Ngan C."/>
            <person name="Ohm R.A."/>
            <person name="Salamov A.A."/>
            <person name="Grigoriev I.V."/>
            <person name="Spatafora J.W."/>
            <person name="Berbee M.L."/>
        </authorList>
    </citation>
    <scope>NUCLEOTIDE SEQUENCE [LARGE SCALE GENOMIC DNA]</scope>
    <source>
        <strain evidence="12 13">JEL478</strain>
    </source>
</reference>
<dbReference type="HAMAP" id="MF_00039">
    <property type="entry name" value="Adenylate_kinase_AK6"/>
    <property type="match status" value="1"/>
</dbReference>
<feature type="region of interest" description="NMPbind" evidence="10">
    <location>
        <begin position="93"/>
        <end position="116"/>
    </location>
</feature>
<feature type="compositionally biased region" description="Acidic residues" evidence="11">
    <location>
        <begin position="28"/>
        <end position="38"/>
    </location>
</feature>
<dbReference type="GO" id="GO:0016887">
    <property type="term" value="F:ATP hydrolysis activity"/>
    <property type="evidence" value="ECO:0007669"/>
    <property type="project" value="UniProtKB-UniRule"/>
</dbReference>
<dbReference type="PANTHER" id="PTHR12595:SF0">
    <property type="entry name" value="ADENYLATE KINASE ISOENZYME 6"/>
    <property type="match status" value="1"/>
</dbReference>
<dbReference type="InterPro" id="IPR027417">
    <property type="entry name" value="P-loop_NTPase"/>
</dbReference>
<keyword evidence="13" id="KW-1185">Reference proteome</keyword>
<keyword evidence="6 10" id="KW-0547">Nucleotide-binding</keyword>
<keyword evidence="8 10" id="KW-0067">ATP-binding</keyword>
<dbReference type="GO" id="GO:0005524">
    <property type="term" value="F:ATP binding"/>
    <property type="evidence" value="ECO:0007669"/>
    <property type="project" value="UniProtKB-KW"/>
</dbReference>
<feature type="binding site" evidence="10">
    <location>
        <position position="73"/>
    </location>
    <ligand>
        <name>ATP</name>
        <dbReference type="ChEBI" id="CHEBI:30616"/>
    </ligand>
</feature>
<dbReference type="GO" id="GO:0005634">
    <property type="term" value="C:nucleus"/>
    <property type="evidence" value="ECO:0007669"/>
    <property type="project" value="UniProtKB-SubCell"/>
</dbReference>
<dbReference type="Gene3D" id="3.40.50.300">
    <property type="entry name" value="P-loop containing nucleotide triphosphate hydrolases"/>
    <property type="match status" value="1"/>
</dbReference>
<dbReference type="InterPro" id="IPR020618">
    <property type="entry name" value="Adenyl_kinase_AK6"/>
</dbReference>
<evidence type="ECO:0000256" key="5">
    <source>
        <dbReference type="ARBA" id="ARBA00022679"/>
    </source>
</evidence>
<dbReference type="PANTHER" id="PTHR12595">
    <property type="entry name" value="POS9-ACTIVATING FACTOR FAP7-RELATED"/>
    <property type="match status" value="1"/>
</dbReference>
<keyword evidence="3 10" id="KW-0690">Ribosome biogenesis</keyword>
<keyword evidence="9 10" id="KW-0539">Nucleus</keyword>
<comment type="subunit">
    <text evidence="10">Interacts with small ribosomal subunit protein uS11. Not a structural component of 43S pre-ribosomes, but transiently interacts with them by binding to uS11.</text>
</comment>
<evidence type="ECO:0000256" key="10">
    <source>
        <dbReference type="HAMAP-Rule" id="MF_03173"/>
    </source>
</evidence>
<dbReference type="GO" id="GO:0000462">
    <property type="term" value="P:maturation of SSU-rRNA from tricistronic rRNA transcript (SSU-rRNA, 5.8S rRNA, LSU-rRNA)"/>
    <property type="evidence" value="ECO:0007669"/>
    <property type="project" value="EnsemblFungi"/>
</dbReference>
<organism evidence="12 13">
    <name type="scientific">Gonapodya prolifera (strain JEL478)</name>
    <name type="common">Monoblepharis prolifera</name>
    <dbReference type="NCBI Taxonomy" id="1344416"/>
    <lineage>
        <taxon>Eukaryota</taxon>
        <taxon>Fungi</taxon>
        <taxon>Fungi incertae sedis</taxon>
        <taxon>Chytridiomycota</taxon>
        <taxon>Chytridiomycota incertae sedis</taxon>
        <taxon>Monoblepharidomycetes</taxon>
        <taxon>Monoblepharidales</taxon>
        <taxon>Gonapodyaceae</taxon>
        <taxon>Gonapodya</taxon>
    </lineage>
</organism>
<dbReference type="Proteomes" id="UP000070544">
    <property type="component" value="Unassembled WGS sequence"/>
</dbReference>
<comment type="caution">
    <text evidence="10">Lacks conserved residue(s) required for the propagation of feature annotation.</text>
</comment>
<evidence type="ECO:0000256" key="3">
    <source>
        <dbReference type="ARBA" id="ARBA00022517"/>
    </source>
</evidence>
<dbReference type="EC" id="2.7.4.3" evidence="10"/>
<dbReference type="EMBL" id="KQ965814">
    <property type="protein sequence ID" value="KXS10809.1"/>
    <property type="molecule type" value="Genomic_DNA"/>
</dbReference>
<keyword evidence="12" id="KW-0378">Hydrolase</keyword>
<evidence type="ECO:0000256" key="1">
    <source>
        <dbReference type="ARBA" id="ARBA00000582"/>
    </source>
</evidence>
<dbReference type="GO" id="GO:0004017">
    <property type="term" value="F:AMP kinase activity"/>
    <property type="evidence" value="ECO:0007669"/>
    <property type="project" value="UniProtKB-UniRule"/>
</dbReference>
<evidence type="ECO:0000256" key="2">
    <source>
        <dbReference type="ARBA" id="ARBA00022490"/>
    </source>
</evidence>
<feature type="binding site" evidence="10">
    <location>
        <position position="75"/>
    </location>
    <ligand>
        <name>ATP</name>
        <dbReference type="ChEBI" id="CHEBI:30616"/>
    </ligand>
</feature>
<sequence>MDDDFDLTADDTYPRADFAHANGSGSADPDEDDMDDSDDPARPLSTIPPAIISKFAISSSRRRPNILVTGTPGTGKSTTAELLALATNAQHIDVGRWVKERSLHDGWDEKWAAYVVDEDRVVDELEDKLAQGGVVVDYHGCDFFPERWFDLVVVLRTDNGTLYRRLEERNYPAHKLTENTTAEIMQVCLEEARGAYARSALCELRSDSSEDLDRNVEALAAWCEEWCEAAKEAQGGEDEE</sequence>
<dbReference type="STRING" id="1344416.A0A139A286"/>
<feature type="binding site" evidence="10">
    <location>
        <position position="76"/>
    </location>
    <ligand>
        <name>ATP</name>
        <dbReference type="ChEBI" id="CHEBI:30616"/>
    </ligand>
</feature>
<feature type="binding site" evidence="10">
    <location>
        <position position="77"/>
    </location>
    <ligand>
        <name>ATP</name>
        <dbReference type="ChEBI" id="CHEBI:30616"/>
    </ligand>
</feature>
<gene>
    <name evidence="12" type="ORF">M427DRAFT_61525</name>
</gene>
<feature type="binding site" evidence="10">
    <location>
        <position position="78"/>
    </location>
    <ligand>
        <name>ATP</name>
        <dbReference type="ChEBI" id="CHEBI:30616"/>
    </ligand>
</feature>
<evidence type="ECO:0000256" key="6">
    <source>
        <dbReference type="ARBA" id="ARBA00022741"/>
    </source>
</evidence>
<dbReference type="Pfam" id="PF13238">
    <property type="entry name" value="AAA_18"/>
    <property type="match status" value="1"/>
</dbReference>
<evidence type="ECO:0000313" key="12">
    <source>
        <dbReference type="EMBL" id="KXS10809.1"/>
    </source>
</evidence>
<keyword evidence="4 10" id="KW-0698">rRNA processing</keyword>
<dbReference type="GO" id="GO:0005737">
    <property type="term" value="C:cytoplasm"/>
    <property type="evidence" value="ECO:0007669"/>
    <property type="project" value="UniProtKB-SubCell"/>
</dbReference>
<proteinExistence type="inferred from homology"/>
<evidence type="ECO:0000256" key="7">
    <source>
        <dbReference type="ARBA" id="ARBA00022777"/>
    </source>
</evidence>
<dbReference type="SUPFAM" id="SSF52540">
    <property type="entry name" value="P-loop containing nucleoside triphosphate hydrolases"/>
    <property type="match status" value="1"/>
</dbReference>
<feature type="region of interest" description="LID" evidence="10">
    <location>
        <begin position="168"/>
        <end position="178"/>
    </location>
</feature>
<comment type="similarity">
    <text evidence="10">Belongs to the adenylate kinase family. AK6 subfamily.</text>
</comment>
<protein>
    <recommendedName>
        <fullName evidence="10">Adenylate kinase isoenzyme 6 homolog</fullName>
        <shortName evidence="10">AK6</shortName>
        <ecNumber evidence="10">2.7.4.3</ecNumber>
    </recommendedName>
    <alternativeName>
        <fullName evidence="10">Dual activity adenylate kinase/ATPase</fullName>
        <shortName evidence="10">AK/ATPase</shortName>
    </alternativeName>
</protein>
<feature type="binding site" evidence="10">
    <location>
        <position position="169"/>
    </location>
    <ligand>
        <name>ATP</name>
        <dbReference type="ChEBI" id="CHEBI:30616"/>
    </ligand>
</feature>
<accession>A0A139A286</accession>
<evidence type="ECO:0000256" key="9">
    <source>
        <dbReference type="ARBA" id="ARBA00023242"/>
    </source>
</evidence>
<comment type="subcellular location">
    <subcellularLocation>
        <location evidence="10">Cytoplasm</location>
    </subcellularLocation>
    <subcellularLocation>
        <location evidence="10">Nucleus</location>
    </subcellularLocation>
</comment>
<evidence type="ECO:0000256" key="11">
    <source>
        <dbReference type="SAM" id="MobiDB-lite"/>
    </source>
</evidence>
<keyword evidence="2 10" id="KW-0963">Cytoplasm</keyword>
<dbReference type="GO" id="GO:0034599">
    <property type="term" value="P:cellular response to oxidative stress"/>
    <property type="evidence" value="ECO:0007669"/>
    <property type="project" value="EnsemblFungi"/>
</dbReference>
<evidence type="ECO:0000256" key="8">
    <source>
        <dbReference type="ARBA" id="ARBA00022840"/>
    </source>
</evidence>
<keyword evidence="5 10" id="KW-0808">Transferase</keyword>
<evidence type="ECO:0000313" key="13">
    <source>
        <dbReference type="Proteomes" id="UP000070544"/>
    </source>
</evidence>
<comment type="catalytic activity">
    <reaction evidence="1 10">
        <text>AMP + ATP = 2 ADP</text>
        <dbReference type="Rhea" id="RHEA:12973"/>
        <dbReference type="ChEBI" id="CHEBI:30616"/>
        <dbReference type="ChEBI" id="CHEBI:456215"/>
        <dbReference type="ChEBI" id="CHEBI:456216"/>
        <dbReference type="EC" id="2.7.4.3"/>
    </reaction>
</comment>
<feature type="region of interest" description="Disordered" evidence="11">
    <location>
        <begin position="1"/>
        <end position="46"/>
    </location>
</feature>
<name>A0A139A286_GONPJ</name>
<dbReference type="OMA" id="QCEIFGT"/>